<evidence type="ECO:0000256" key="1">
    <source>
        <dbReference type="ARBA" id="ARBA00004173"/>
    </source>
</evidence>
<sequence length="258" mass="29235">MSKLIQHSLPVTSTRSPLLQFLRFRGKINIQRPKEPHYERARVIAVTQPKYPQPVKSLTCFQTRAERTKAQLENPYNEIVAREVRNWLNHSQLVAIFHLNSITADEIYQLRVQLFKQNMHLKSYGRKIIGQAVAGTPYEAIMPLFHSNHCIVFSPDQKRLSTLLRLTRKVPQMVLIGGIVEQTLLSRNELVAYAQMPSLQVAQAQLVQTLNQAAGQLVQHLQAHQGNLVRVLDVHAQQGQAEETATETPKDAATPTES</sequence>
<dbReference type="OMA" id="RENRMIA"/>
<gene>
    <name evidence="11" type="primary">Dwil\GK23913</name>
    <name evidence="11" type="ORF">Dwil_GK23913</name>
</gene>
<dbReference type="InterPro" id="IPR043141">
    <property type="entry name" value="Ribosomal_uL10-like_sf"/>
</dbReference>
<dbReference type="GO" id="GO:0005739">
    <property type="term" value="C:mitochondrion"/>
    <property type="evidence" value="ECO:0007669"/>
    <property type="project" value="UniProtKB-SubCell"/>
</dbReference>
<evidence type="ECO:0000256" key="2">
    <source>
        <dbReference type="ARBA" id="ARBA00008889"/>
    </source>
</evidence>
<comment type="similarity">
    <text evidence="2">Belongs to the universal ribosomal protein uL10 family.</text>
</comment>
<dbReference type="Pfam" id="PF00466">
    <property type="entry name" value="Ribosomal_L10"/>
    <property type="match status" value="1"/>
</dbReference>
<evidence type="ECO:0000313" key="12">
    <source>
        <dbReference type="Proteomes" id="UP000007798"/>
    </source>
</evidence>
<reference evidence="11 12" key="1">
    <citation type="journal article" date="2007" name="Nature">
        <title>Evolution of genes and genomes on the Drosophila phylogeny.</title>
        <authorList>
            <consortium name="Drosophila 12 Genomes Consortium"/>
            <person name="Clark A.G."/>
            <person name="Eisen M.B."/>
            <person name="Smith D.R."/>
            <person name="Bergman C.M."/>
            <person name="Oliver B."/>
            <person name="Markow T.A."/>
            <person name="Kaufman T.C."/>
            <person name="Kellis M."/>
            <person name="Gelbart W."/>
            <person name="Iyer V.N."/>
            <person name="Pollard D.A."/>
            <person name="Sackton T.B."/>
            <person name="Larracuente A.M."/>
            <person name="Singh N.D."/>
            <person name="Abad J.P."/>
            <person name="Abt D.N."/>
            <person name="Adryan B."/>
            <person name="Aguade M."/>
            <person name="Akashi H."/>
            <person name="Anderson W.W."/>
            <person name="Aquadro C.F."/>
            <person name="Ardell D.H."/>
            <person name="Arguello R."/>
            <person name="Artieri C.G."/>
            <person name="Barbash D.A."/>
            <person name="Barker D."/>
            <person name="Barsanti P."/>
            <person name="Batterham P."/>
            <person name="Batzoglou S."/>
            <person name="Begun D."/>
            <person name="Bhutkar A."/>
            <person name="Blanco E."/>
            <person name="Bosak S.A."/>
            <person name="Bradley R.K."/>
            <person name="Brand A.D."/>
            <person name="Brent M.R."/>
            <person name="Brooks A.N."/>
            <person name="Brown R.H."/>
            <person name="Butlin R.K."/>
            <person name="Caggese C."/>
            <person name="Calvi B.R."/>
            <person name="Bernardo de Carvalho A."/>
            <person name="Caspi A."/>
            <person name="Castrezana S."/>
            <person name="Celniker S.E."/>
            <person name="Chang J.L."/>
            <person name="Chapple C."/>
            <person name="Chatterji S."/>
            <person name="Chinwalla A."/>
            <person name="Civetta A."/>
            <person name="Clifton S.W."/>
            <person name="Comeron J.M."/>
            <person name="Costello J.C."/>
            <person name="Coyne J.A."/>
            <person name="Daub J."/>
            <person name="David R.G."/>
            <person name="Delcher A.L."/>
            <person name="Delehaunty K."/>
            <person name="Do C.B."/>
            <person name="Ebling H."/>
            <person name="Edwards K."/>
            <person name="Eickbush T."/>
            <person name="Evans J.D."/>
            <person name="Filipski A."/>
            <person name="Findeiss S."/>
            <person name="Freyhult E."/>
            <person name="Fulton L."/>
            <person name="Fulton R."/>
            <person name="Garcia A.C."/>
            <person name="Gardiner A."/>
            <person name="Garfield D.A."/>
            <person name="Garvin B.E."/>
            <person name="Gibson G."/>
            <person name="Gilbert D."/>
            <person name="Gnerre S."/>
            <person name="Godfrey J."/>
            <person name="Good R."/>
            <person name="Gotea V."/>
            <person name="Gravely B."/>
            <person name="Greenberg A.J."/>
            <person name="Griffiths-Jones S."/>
            <person name="Gross S."/>
            <person name="Guigo R."/>
            <person name="Gustafson E.A."/>
            <person name="Haerty W."/>
            <person name="Hahn M.W."/>
            <person name="Halligan D.L."/>
            <person name="Halpern A.L."/>
            <person name="Halter G.M."/>
            <person name="Han M.V."/>
            <person name="Heger A."/>
            <person name="Hillier L."/>
            <person name="Hinrichs A.S."/>
            <person name="Holmes I."/>
            <person name="Hoskins R.A."/>
            <person name="Hubisz M.J."/>
            <person name="Hultmark D."/>
            <person name="Huntley M.A."/>
            <person name="Jaffe D.B."/>
            <person name="Jagadeeshan S."/>
            <person name="Jeck W.R."/>
            <person name="Johnson J."/>
            <person name="Jones C.D."/>
            <person name="Jordan W.C."/>
            <person name="Karpen G.H."/>
            <person name="Kataoka E."/>
            <person name="Keightley P.D."/>
            <person name="Kheradpour P."/>
            <person name="Kirkness E.F."/>
            <person name="Koerich L.B."/>
            <person name="Kristiansen K."/>
            <person name="Kudrna D."/>
            <person name="Kulathinal R.J."/>
            <person name="Kumar S."/>
            <person name="Kwok R."/>
            <person name="Lander E."/>
            <person name="Langley C.H."/>
            <person name="Lapoint R."/>
            <person name="Lazzaro B.P."/>
            <person name="Lee S.J."/>
            <person name="Levesque L."/>
            <person name="Li R."/>
            <person name="Lin C.F."/>
            <person name="Lin M.F."/>
            <person name="Lindblad-Toh K."/>
            <person name="Llopart A."/>
            <person name="Long M."/>
            <person name="Low L."/>
            <person name="Lozovsky E."/>
            <person name="Lu J."/>
            <person name="Luo M."/>
            <person name="Machado C.A."/>
            <person name="Makalowski W."/>
            <person name="Marzo M."/>
            <person name="Matsuda M."/>
            <person name="Matzkin L."/>
            <person name="McAllister B."/>
            <person name="McBride C.S."/>
            <person name="McKernan B."/>
            <person name="McKernan K."/>
            <person name="Mendez-Lago M."/>
            <person name="Minx P."/>
            <person name="Mollenhauer M.U."/>
            <person name="Montooth K."/>
            <person name="Mount S.M."/>
            <person name="Mu X."/>
            <person name="Myers E."/>
            <person name="Negre B."/>
            <person name="Newfeld S."/>
            <person name="Nielsen R."/>
            <person name="Noor M.A."/>
            <person name="O'Grady P."/>
            <person name="Pachter L."/>
            <person name="Papaceit M."/>
            <person name="Parisi M.J."/>
            <person name="Parisi M."/>
            <person name="Parts L."/>
            <person name="Pedersen J.S."/>
            <person name="Pesole G."/>
            <person name="Phillippy A.M."/>
            <person name="Ponting C.P."/>
            <person name="Pop M."/>
            <person name="Porcelli D."/>
            <person name="Powell J.R."/>
            <person name="Prohaska S."/>
            <person name="Pruitt K."/>
            <person name="Puig M."/>
            <person name="Quesneville H."/>
            <person name="Ram K.R."/>
            <person name="Rand D."/>
            <person name="Rasmussen M.D."/>
            <person name="Reed L.K."/>
            <person name="Reenan R."/>
            <person name="Reily A."/>
            <person name="Remington K.A."/>
            <person name="Rieger T.T."/>
            <person name="Ritchie M.G."/>
            <person name="Robin C."/>
            <person name="Rogers Y.H."/>
            <person name="Rohde C."/>
            <person name="Rozas J."/>
            <person name="Rubenfield M.J."/>
            <person name="Ruiz A."/>
            <person name="Russo S."/>
            <person name="Salzberg S.L."/>
            <person name="Sanchez-Gracia A."/>
            <person name="Saranga D.J."/>
            <person name="Sato H."/>
            <person name="Schaeffer S.W."/>
            <person name="Schatz M.C."/>
            <person name="Schlenke T."/>
            <person name="Schwartz R."/>
            <person name="Segarra C."/>
            <person name="Singh R.S."/>
            <person name="Sirot L."/>
            <person name="Sirota M."/>
            <person name="Sisneros N.B."/>
            <person name="Smith C.D."/>
            <person name="Smith T.F."/>
            <person name="Spieth J."/>
            <person name="Stage D.E."/>
            <person name="Stark A."/>
            <person name="Stephan W."/>
            <person name="Strausberg R.L."/>
            <person name="Strempel S."/>
            <person name="Sturgill D."/>
            <person name="Sutton G."/>
            <person name="Sutton G.G."/>
            <person name="Tao W."/>
            <person name="Teichmann S."/>
            <person name="Tobari Y.N."/>
            <person name="Tomimura Y."/>
            <person name="Tsolas J.M."/>
            <person name="Valente V.L."/>
            <person name="Venter E."/>
            <person name="Venter J.C."/>
            <person name="Vicario S."/>
            <person name="Vieira F.G."/>
            <person name="Vilella A.J."/>
            <person name="Villasante A."/>
            <person name="Walenz B."/>
            <person name="Wang J."/>
            <person name="Wasserman M."/>
            <person name="Watts T."/>
            <person name="Wilson D."/>
            <person name="Wilson R.K."/>
            <person name="Wing R.A."/>
            <person name="Wolfner M.F."/>
            <person name="Wong A."/>
            <person name="Wong G.K."/>
            <person name="Wu C.I."/>
            <person name="Wu G."/>
            <person name="Yamamoto D."/>
            <person name="Yang H.P."/>
            <person name="Yang S.P."/>
            <person name="Yorke J.A."/>
            <person name="Yoshida K."/>
            <person name="Zdobnov E."/>
            <person name="Zhang P."/>
            <person name="Zhang Y."/>
            <person name="Zimin A.V."/>
            <person name="Baldwin J."/>
            <person name="Abdouelleil A."/>
            <person name="Abdulkadir J."/>
            <person name="Abebe A."/>
            <person name="Abera B."/>
            <person name="Abreu J."/>
            <person name="Acer S.C."/>
            <person name="Aftuck L."/>
            <person name="Alexander A."/>
            <person name="An P."/>
            <person name="Anderson E."/>
            <person name="Anderson S."/>
            <person name="Arachi H."/>
            <person name="Azer M."/>
            <person name="Bachantsang P."/>
            <person name="Barry A."/>
            <person name="Bayul T."/>
            <person name="Berlin A."/>
            <person name="Bessette D."/>
            <person name="Bloom T."/>
            <person name="Blye J."/>
            <person name="Boguslavskiy L."/>
            <person name="Bonnet C."/>
            <person name="Boukhgalter B."/>
            <person name="Bourzgui I."/>
            <person name="Brown A."/>
            <person name="Cahill P."/>
            <person name="Channer S."/>
            <person name="Cheshatsang Y."/>
            <person name="Chuda L."/>
            <person name="Citroen M."/>
            <person name="Collymore A."/>
            <person name="Cooke P."/>
            <person name="Costello M."/>
            <person name="D'Aco K."/>
            <person name="Daza R."/>
            <person name="De Haan G."/>
            <person name="DeGray S."/>
            <person name="DeMaso C."/>
            <person name="Dhargay N."/>
            <person name="Dooley K."/>
            <person name="Dooley E."/>
            <person name="Doricent M."/>
            <person name="Dorje P."/>
            <person name="Dorjee K."/>
            <person name="Dupes A."/>
            <person name="Elong R."/>
            <person name="Falk J."/>
            <person name="Farina A."/>
            <person name="Faro S."/>
            <person name="Ferguson D."/>
            <person name="Fisher S."/>
            <person name="Foley C.D."/>
            <person name="Franke A."/>
            <person name="Friedrich D."/>
            <person name="Gadbois L."/>
            <person name="Gearin G."/>
            <person name="Gearin C.R."/>
            <person name="Giannoukos G."/>
            <person name="Goode T."/>
            <person name="Graham J."/>
            <person name="Grandbois E."/>
            <person name="Grewal S."/>
            <person name="Gyaltsen K."/>
            <person name="Hafez N."/>
            <person name="Hagos B."/>
            <person name="Hall J."/>
            <person name="Henson C."/>
            <person name="Hollinger A."/>
            <person name="Honan T."/>
            <person name="Huard M.D."/>
            <person name="Hughes L."/>
            <person name="Hurhula B."/>
            <person name="Husby M.E."/>
            <person name="Kamat A."/>
            <person name="Kanga B."/>
            <person name="Kashin S."/>
            <person name="Khazanovich D."/>
            <person name="Kisner P."/>
            <person name="Lance K."/>
            <person name="Lara M."/>
            <person name="Lee W."/>
            <person name="Lennon N."/>
            <person name="Letendre F."/>
            <person name="LeVine R."/>
            <person name="Lipovsky A."/>
            <person name="Liu X."/>
            <person name="Liu J."/>
            <person name="Liu S."/>
            <person name="Lokyitsang T."/>
            <person name="Lokyitsang Y."/>
            <person name="Lubonja R."/>
            <person name="Lui A."/>
            <person name="MacDonald P."/>
            <person name="Magnisalis V."/>
            <person name="Maru K."/>
            <person name="Matthews C."/>
            <person name="McCusker W."/>
            <person name="McDonough S."/>
            <person name="Mehta T."/>
            <person name="Meldrim J."/>
            <person name="Meneus L."/>
            <person name="Mihai O."/>
            <person name="Mihalev A."/>
            <person name="Mihova T."/>
            <person name="Mittelman R."/>
            <person name="Mlenga V."/>
            <person name="Montmayeur A."/>
            <person name="Mulrain L."/>
            <person name="Navidi A."/>
            <person name="Naylor J."/>
            <person name="Negash T."/>
            <person name="Nguyen T."/>
            <person name="Nguyen N."/>
            <person name="Nicol R."/>
            <person name="Norbu C."/>
            <person name="Norbu N."/>
            <person name="Novod N."/>
            <person name="O'Neill B."/>
            <person name="Osman S."/>
            <person name="Markiewicz E."/>
            <person name="Oyono O.L."/>
            <person name="Patti C."/>
            <person name="Phunkhang P."/>
            <person name="Pierre F."/>
            <person name="Priest M."/>
            <person name="Raghuraman S."/>
            <person name="Rege F."/>
            <person name="Reyes R."/>
            <person name="Rise C."/>
            <person name="Rogov P."/>
            <person name="Ross K."/>
            <person name="Ryan E."/>
            <person name="Settipalli S."/>
            <person name="Shea T."/>
            <person name="Sherpa N."/>
            <person name="Shi L."/>
            <person name="Shih D."/>
            <person name="Sparrow T."/>
            <person name="Spaulding J."/>
            <person name="Stalker J."/>
            <person name="Stange-Thomann N."/>
            <person name="Stavropoulos S."/>
            <person name="Stone C."/>
            <person name="Strader C."/>
            <person name="Tesfaye S."/>
            <person name="Thomson T."/>
            <person name="Thoulutsang Y."/>
            <person name="Thoulutsang D."/>
            <person name="Topham K."/>
            <person name="Topping I."/>
            <person name="Tsamla T."/>
            <person name="Vassiliev H."/>
            <person name="Vo A."/>
            <person name="Wangchuk T."/>
            <person name="Wangdi T."/>
            <person name="Weiand M."/>
            <person name="Wilkinson J."/>
            <person name="Wilson A."/>
            <person name="Yadav S."/>
            <person name="Young G."/>
            <person name="Yu Q."/>
            <person name="Zembek L."/>
            <person name="Zhong D."/>
            <person name="Zimmer A."/>
            <person name="Zwirko Z."/>
            <person name="Jaffe D.B."/>
            <person name="Alvarez P."/>
            <person name="Brockman W."/>
            <person name="Butler J."/>
            <person name="Chin C."/>
            <person name="Gnerre S."/>
            <person name="Grabherr M."/>
            <person name="Kleber M."/>
            <person name="Mauceli E."/>
            <person name="MacCallum I."/>
        </authorList>
    </citation>
    <scope>NUCLEOTIDE SEQUENCE [LARGE SCALE GENOMIC DNA]</scope>
    <source>
        <strain evidence="12">Tucson 14030-0811.24</strain>
    </source>
</reference>
<dbReference type="eggNOG" id="KOG4241">
    <property type="taxonomic scope" value="Eukaryota"/>
</dbReference>
<dbReference type="AlphaFoldDB" id="B4MTV3"/>
<dbReference type="InterPro" id="IPR047865">
    <property type="entry name" value="Ribosomal_uL10_bac_type"/>
</dbReference>
<feature type="region of interest" description="Disordered" evidence="10">
    <location>
        <begin position="239"/>
        <end position="258"/>
    </location>
</feature>
<name>B4MTV3_DROWI</name>
<keyword evidence="3" id="KW-0809">Transit peptide</keyword>
<dbReference type="GO" id="GO:1990904">
    <property type="term" value="C:ribonucleoprotein complex"/>
    <property type="evidence" value="ECO:0007669"/>
    <property type="project" value="UniProtKB-KW"/>
</dbReference>
<evidence type="ECO:0000256" key="7">
    <source>
        <dbReference type="ARBA" id="ARBA00035707"/>
    </source>
</evidence>
<accession>B4MTV3</accession>
<keyword evidence="6" id="KW-0687">Ribonucleoprotein</keyword>
<dbReference type="SMR" id="B4MTV3"/>
<dbReference type="HOGENOM" id="CLU_073093_1_0_1"/>
<evidence type="ECO:0000256" key="6">
    <source>
        <dbReference type="ARBA" id="ARBA00023274"/>
    </source>
</evidence>
<organism evidence="11 12">
    <name type="scientific">Drosophila willistoni</name>
    <name type="common">Fruit fly</name>
    <dbReference type="NCBI Taxonomy" id="7260"/>
    <lineage>
        <taxon>Eukaryota</taxon>
        <taxon>Metazoa</taxon>
        <taxon>Ecdysozoa</taxon>
        <taxon>Arthropoda</taxon>
        <taxon>Hexapoda</taxon>
        <taxon>Insecta</taxon>
        <taxon>Pterygota</taxon>
        <taxon>Neoptera</taxon>
        <taxon>Endopterygota</taxon>
        <taxon>Diptera</taxon>
        <taxon>Brachycera</taxon>
        <taxon>Muscomorpha</taxon>
        <taxon>Ephydroidea</taxon>
        <taxon>Drosophilidae</taxon>
        <taxon>Drosophila</taxon>
        <taxon>Sophophora</taxon>
    </lineage>
</organism>
<dbReference type="InterPro" id="IPR001790">
    <property type="entry name" value="Ribosomal_uL10"/>
</dbReference>
<dbReference type="GO" id="GO:0005840">
    <property type="term" value="C:ribosome"/>
    <property type="evidence" value="ECO:0007669"/>
    <property type="project" value="UniProtKB-KW"/>
</dbReference>
<evidence type="ECO:0000256" key="10">
    <source>
        <dbReference type="SAM" id="MobiDB-lite"/>
    </source>
</evidence>
<keyword evidence="12" id="KW-1185">Reference proteome</keyword>
<evidence type="ECO:0000256" key="3">
    <source>
        <dbReference type="ARBA" id="ARBA00022946"/>
    </source>
</evidence>
<dbReference type="OrthoDB" id="360689at2759"/>
<dbReference type="Proteomes" id="UP000007798">
    <property type="component" value="Unassembled WGS sequence"/>
</dbReference>
<dbReference type="CDD" id="cd05797">
    <property type="entry name" value="Ribosomal_L10"/>
    <property type="match status" value="1"/>
</dbReference>
<evidence type="ECO:0000256" key="4">
    <source>
        <dbReference type="ARBA" id="ARBA00022980"/>
    </source>
</evidence>
<comment type="subunit">
    <text evidence="9">Component of the mitochondrial ribosome large subunit (39S) which comprises a 16S rRNA and about 50 distinct proteins.</text>
</comment>
<protein>
    <recommendedName>
        <fullName evidence="7">Large ribosomal subunit protein uL10m</fullName>
    </recommendedName>
    <alternativeName>
        <fullName evidence="8">39S ribosomal protein L10, mitochondrial</fullName>
    </alternativeName>
</protein>
<evidence type="ECO:0000313" key="11">
    <source>
        <dbReference type="EMBL" id="EDW75542.1"/>
    </source>
</evidence>
<dbReference type="STRING" id="7260.B4MTV3"/>
<comment type="subcellular location">
    <subcellularLocation>
        <location evidence="1">Mitochondrion</location>
    </subcellularLocation>
</comment>
<dbReference type="SUPFAM" id="SSF160369">
    <property type="entry name" value="Ribosomal protein L10-like"/>
    <property type="match status" value="1"/>
</dbReference>
<dbReference type="PANTHER" id="PTHR11560">
    <property type="entry name" value="39S RIBOSOMAL PROTEIN L10, MITOCHONDRIAL"/>
    <property type="match status" value="1"/>
</dbReference>
<dbReference type="EMBL" id="CH963852">
    <property type="protein sequence ID" value="EDW75542.1"/>
    <property type="molecule type" value="Genomic_DNA"/>
</dbReference>
<dbReference type="KEGG" id="dwi:6641628"/>
<evidence type="ECO:0000256" key="8">
    <source>
        <dbReference type="ARBA" id="ARBA00035716"/>
    </source>
</evidence>
<dbReference type="InParanoid" id="B4MTV3"/>
<dbReference type="FunFam" id="3.30.70.1730:FF:000012">
    <property type="entry name" value="Mitochondrial Ribosomal Protein, Large"/>
    <property type="match status" value="1"/>
</dbReference>
<evidence type="ECO:0000256" key="5">
    <source>
        <dbReference type="ARBA" id="ARBA00023128"/>
    </source>
</evidence>
<dbReference type="Gene3D" id="3.30.70.1730">
    <property type="match status" value="1"/>
</dbReference>
<dbReference type="FunCoup" id="B4MTV3">
    <property type="interactions" value="746"/>
</dbReference>
<dbReference type="PhylomeDB" id="B4MTV3"/>
<keyword evidence="5" id="KW-0496">Mitochondrion</keyword>
<keyword evidence="4" id="KW-0689">Ribosomal protein</keyword>
<evidence type="ECO:0000256" key="9">
    <source>
        <dbReference type="ARBA" id="ARBA00038782"/>
    </source>
</evidence>
<proteinExistence type="inferred from homology"/>